<feature type="non-terminal residue" evidence="1">
    <location>
        <position position="116"/>
    </location>
</feature>
<organism evidence="1 2">
    <name type="scientific">Sphaeroforma arctica JP610</name>
    <dbReference type="NCBI Taxonomy" id="667725"/>
    <lineage>
        <taxon>Eukaryota</taxon>
        <taxon>Ichthyosporea</taxon>
        <taxon>Ichthyophonida</taxon>
        <taxon>Sphaeroforma</taxon>
    </lineage>
</organism>
<dbReference type="AlphaFoldDB" id="A0A0L0F081"/>
<dbReference type="Gene3D" id="3.50.50.60">
    <property type="entry name" value="FAD/NAD(P)-binding domain"/>
    <property type="match status" value="2"/>
</dbReference>
<dbReference type="InterPro" id="IPR036188">
    <property type="entry name" value="FAD/NAD-bd_sf"/>
</dbReference>
<proteinExistence type="predicted"/>
<evidence type="ECO:0000313" key="2">
    <source>
        <dbReference type="Proteomes" id="UP000054560"/>
    </source>
</evidence>
<evidence type="ECO:0000313" key="1">
    <source>
        <dbReference type="EMBL" id="KNC69553.1"/>
    </source>
</evidence>
<sequence length="116" mass="12980">MHQSFLQKPLNFLDVTYLSVSSLPLHTGVNIHNNCKLLDLDVREHEVEVRLGMLNEDGSTTPREPFTVSSVLFSVGRTPCTDTLNLDGAGVKLLPKAQWRPTDTCRASQHHISTQR</sequence>
<accession>A0A0L0F081</accession>
<gene>
    <name evidence="1" type="ORF">SARC_17935</name>
</gene>
<name>A0A0L0F081_9EUKA</name>
<protein>
    <submittedName>
        <fullName evidence="1">Uncharacterized protein</fullName>
    </submittedName>
</protein>
<keyword evidence="2" id="KW-1185">Reference proteome</keyword>
<reference evidence="1 2" key="1">
    <citation type="submission" date="2011-02" db="EMBL/GenBank/DDBJ databases">
        <title>The Genome Sequence of Sphaeroforma arctica JP610.</title>
        <authorList>
            <consortium name="The Broad Institute Genome Sequencing Platform"/>
            <person name="Russ C."/>
            <person name="Cuomo C."/>
            <person name="Young S.K."/>
            <person name="Zeng Q."/>
            <person name="Gargeya S."/>
            <person name="Alvarado L."/>
            <person name="Berlin A."/>
            <person name="Chapman S.B."/>
            <person name="Chen Z."/>
            <person name="Freedman E."/>
            <person name="Gellesch M."/>
            <person name="Goldberg J."/>
            <person name="Griggs A."/>
            <person name="Gujja S."/>
            <person name="Heilman E."/>
            <person name="Heiman D."/>
            <person name="Howarth C."/>
            <person name="Mehta T."/>
            <person name="Neiman D."/>
            <person name="Pearson M."/>
            <person name="Roberts A."/>
            <person name="Saif S."/>
            <person name="Shea T."/>
            <person name="Shenoy N."/>
            <person name="Sisk P."/>
            <person name="Stolte C."/>
            <person name="Sykes S."/>
            <person name="White J."/>
            <person name="Yandava C."/>
            <person name="Burger G."/>
            <person name="Gray M.W."/>
            <person name="Holland P.W.H."/>
            <person name="King N."/>
            <person name="Lang F.B.F."/>
            <person name="Roger A.J."/>
            <person name="Ruiz-Trillo I."/>
            <person name="Haas B."/>
            <person name="Nusbaum C."/>
            <person name="Birren B."/>
        </authorList>
    </citation>
    <scope>NUCLEOTIDE SEQUENCE [LARGE SCALE GENOMIC DNA]</scope>
    <source>
        <strain evidence="1 2">JP610</strain>
    </source>
</reference>
<dbReference type="Proteomes" id="UP000054560">
    <property type="component" value="Unassembled WGS sequence"/>
</dbReference>
<dbReference type="SUPFAM" id="SSF51905">
    <property type="entry name" value="FAD/NAD(P)-binding domain"/>
    <property type="match status" value="1"/>
</dbReference>
<dbReference type="EMBL" id="KQ254467">
    <property type="protein sequence ID" value="KNC69553.1"/>
    <property type="molecule type" value="Genomic_DNA"/>
</dbReference>
<dbReference type="RefSeq" id="XP_014143455.1">
    <property type="nucleotide sequence ID" value="XM_014287980.1"/>
</dbReference>
<dbReference type="GeneID" id="25918439"/>